<comment type="caution">
    <text evidence="2">The sequence shown here is derived from an EMBL/GenBank/DDBJ whole genome shotgun (WGS) entry which is preliminary data.</text>
</comment>
<dbReference type="PANTHER" id="PTHR34196:SF4">
    <property type="entry name" value="OS06G0208200 PROTEIN"/>
    <property type="match status" value="1"/>
</dbReference>
<evidence type="ECO:0000256" key="1">
    <source>
        <dbReference type="SAM" id="MobiDB-lite"/>
    </source>
</evidence>
<accession>A0AAP0DNR7</accession>
<dbReference type="PANTHER" id="PTHR34196">
    <property type="entry name" value="OS02G0697700 PROTEIN"/>
    <property type="match status" value="1"/>
</dbReference>
<name>A0AAP0DNR7_9ASTR</name>
<sequence>MSILDLGSSFLDNLEMKERVVIQLTDDRRDVKNNLMIENMGINGFDLEPVFDFGPIQHPTEPSNEDRPVQCPIPNSSHVISDERMQEDRFPNRKRPEAKTVLHKEDNALKATESPVRMVRKRHHDHTNAIIPLLQTPNIVHPHLHQKDG</sequence>
<organism evidence="2 3">
    <name type="scientific">Deinandra increscens subsp. villosa</name>
    <dbReference type="NCBI Taxonomy" id="3103831"/>
    <lineage>
        <taxon>Eukaryota</taxon>
        <taxon>Viridiplantae</taxon>
        <taxon>Streptophyta</taxon>
        <taxon>Embryophyta</taxon>
        <taxon>Tracheophyta</taxon>
        <taxon>Spermatophyta</taxon>
        <taxon>Magnoliopsida</taxon>
        <taxon>eudicotyledons</taxon>
        <taxon>Gunneridae</taxon>
        <taxon>Pentapetalae</taxon>
        <taxon>asterids</taxon>
        <taxon>campanulids</taxon>
        <taxon>Asterales</taxon>
        <taxon>Asteraceae</taxon>
        <taxon>Asteroideae</taxon>
        <taxon>Heliantheae alliance</taxon>
        <taxon>Madieae</taxon>
        <taxon>Madiinae</taxon>
        <taxon>Deinandra</taxon>
    </lineage>
</organism>
<reference evidence="2 3" key="1">
    <citation type="submission" date="2024-04" db="EMBL/GenBank/DDBJ databases">
        <title>The reference genome of an endangered Asteraceae, Deinandra increscens subsp. villosa, native to the Central Coast of California.</title>
        <authorList>
            <person name="Guilliams M."/>
            <person name="Hasenstab-Lehman K."/>
            <person name="Meyer R."/>
            <person name="Mcevoy S."/>
        </authorList>
    </citation>
    <scope>NUCLEOTIDE SEQUENCE [LARGE SCALE GENOMIC DNA]</scope>
    <source>
        <tissue evidence="2">Leaf</tissue>
    </source>
</reference>
<dbReference type="EMBL" id="JBCNJP010000008">
    <property type="protein sequence ID" value="KAK9074454.1"/>
    <property type="molecule type" value="Genomic_DNA"/>
</dbReference>
<gene>
    <name evidence="2" type="ORF">SSX86_007052</name>
</gene>
<evidence type="ECO:0000313" key="3">
    <source>
        <dbReference type="Proteomes" id="UP001408789"/>
    </source>
</evidence>
<dbReference type="AlphaFoldDB" id="A0AAP0DNR7"/>
<protein>
    <submittedName>
        <fullName evidence="2">Uncharacterized protein</fullName>
    </submittedName>
</protein>
<dbReference type="Proteomes" id="UP001408789">
    <property type="component" value="Unassembled WGS sequence"/>
</dbReference>
<feature type="compositionally biased region" description="Basic and acidic residues" evidence="1">
    <location>
        <begin position="80"/>
        <end position="106"/>
    </location>
</feature>
<evidence type="ECO:0000313" key="2">
    <source>
        <dbReference type="EMBL" id="KAK9074454.1"/>
    </source>
</evidence>
<keyword evidence="3" id="KW-1185">Reference proteome</keyword>
<feature type="region of interest" description="Disordered" evidence="1">
    <location>
        <begin position="55"/>
        <end position="106"/>
    </location>
</feature>
<proteinExistence type="predicted"/>